<evidence type="ECO:0000256" key="1">
    <source>
        <dbReference type="ARBA" id="ARBA00007435"/>
    </source>
</evidence>
<comment type="caution">
    <text evidence="3">The sequence shown here is derived from an EMBL/GenBank/DDBJ whole genome shotgun (WGS) entry which is preliminary data.</text>
</comment>
<dbReference type="EMBL" id="BAAAZW010000012">
    <property type="protein sequence ID" value="GAA3969211.1"/>
    <property type="molecule type" value="Genomic_DNA"/>
</dbReference>
<dbReference type="InterPro" id="IPR000305">
    <property type="entry name" value="GIY-YIG_endonuc"/>
</dbReference>
<dbReference type="PANTHER" id="PTHR34477:SF1">
    <property type="entry name" value="UPF0213 PROTEIN YHBQ"/>
    <property type="match status" value="1"/>
</dbReference>
<dbReference type="CDD" id="cd10456">
    <property type="entry name" value="GIY-YIG_UPF0213"/>
    <property type="match status" value="1"/>
</dbReference>
<gene>
    <name evidence="3" type="ORF">GCM10022231_32990</name>
</gene>
<dbReference type="InterPro" id="IPR035901">
    <property type="entry name" value="GIY-YIG_endonuc_sf"/>
</dbReference>
<dbReference type="Pfam" id="PF01541">
    <property type="entry name" value="GIY-YIG"/>
    <property type="match status" value="1"/>
</dbReference>
<name>A0ABP7PPU3_9ACTN</name>
<accession>A0ABP7PPU3</accession>
<dbReference type="SUPFAM" id="SSF82771">
    <property type="entry name" value="GIY-YIG endonuclease"/>
    <property type="match status" value="1"/>
</dbReference>
<comment type="similarity">
    <text evidence="1">Belongs to the UPF0213 family.</text>
</comment>
<proteinExistence type="inferred from homology"/>
<dbReference type="PROSITE" id="PS50164">
    <property type="entry name" value="GIY_YIG"/>
    <property type="match status" value="1"/>
</dbReference>
<dbReference type="Gene3D" id="3.40.1440.10">
    <property type="entry name" value="GIY-YIG endonuclease"/>
    <property type="match status" value="1"/>
</dbReference>
<dbReference type="PANTHER" id="PTHR34477">
    <property type="entry name" value="UPF0213 PROTEIN YHBQ"/>
    <property type="match status" value="1"/>
</dbReference>
<feature type="domain" description="GIY-YIG" evidence="2">
    <location>
        <begin position="31"/>
        <end position="106"/>
    </location>
</feature>
<dbReference type="Proteomes" id="UP001418444">
    <property type="component" value="Unassembled WGS sequence"/>
</dbReference>
<keyword evidence="4" id="KW-1185">Reference proteome</keyword>
<evidence type="ECO:0000313" key="4">
    <source>
        <dbReference type="Proteomes" id="UP001418444"/>
    </source>
</evidence>
<evidence type="ECO:0000259" key="2">
    <source>
        <dbReference type="PROSITE" id="PS50164"/>
    </source>
</evidence>
<evidence type="ECO:0000313" key="3">
    <source>
        <dbReference type="EMBL" id="GAA3969211.1"/>
    </source>
</evidence>
<protein>
    <recommendedName>
        <fullName evidence="2">GIY-YIG domain-containing protein</fullName>
    </recommendedName>
</protein>
<organism evidence="3 4">
    <name type="scientific">Gordonia caeni</name>
    <dbReference type="NCBI Taxonomy" id="1007097"/>
    <lineage>
        <taxon>Bacteria</taxon>
        <taxon>Bacillati</taxon>
        <taxon>Actinomycetota</taxon>
        <taxon>Actinomycetes</taxon>
        <taxon>Mycobacteriales</taxon>
        <taxon>Gordoniaceae</taxon>
        <taxon>Gordonia</taxon>
    </lineage>
</organism>
<reference evidence="4" key="1">
    <citation type="journal article" date="2019" name="Int. J. Syst. Evol. Microbiol.">
        <title>The Global Catalogue of Microorganisms (GCM) 10K type strain sequencing project: providing services to taxonomists for standard genome sequencing and annotation.</title>
        <authorList>
            <consortium name="The Broad Institute Genomics Platform"/>
            <consortium name="The Broad Institute Genome Sequencing Center for Infectious Disease"/>
            <person name="Wu L."/>
            <person name="Ma J."/>
        </authorList>
    </citation>
    <scope>NUCLEOTIDE SEQUENCE [LARGE SCALE GENOMIC DNA]</scope>
    <source>
        <strain evidence="4">JCM 16923</strain>
    </source>
</reference>
<sequence length="128" mass="14225">MSKTTAAKTKASPAVDNAVAPSAAAADTDFMNGYVYILRCGDDSYYVGSTRDIEHRMDQHLAGKGASYTSRRMPVELVFSKECESVSEAWAIERRLHGWSRAKKEALIAGRFDLLPELSRRRGRRGRA</sequence>
<dbReference type="InterPro" id="IPR050190">
    <property type="entry name" value="UPF0213_domain"/>
</dbReference>